<organism evidence="2">
    <name type="scientific">uncultured Solirubrobacteraceae bacterium</name>
    <dbReference type="NCBI Taxonomy" id="1162706"/>
    <lineage>
        <taxon>Bacteria</taxon>
        <taxon>Bacillati</taxon>
        <taxon>Actinomycetota</taxon>
        <taxon>Thermoleophilia</taxon>
        <taxon>Solirubrobacterales</taxon>
        <taxon>Solirubrobacteraceae</taxon>
        <taxon>environmental samples</taxon>
    </lineage>
</organism>
<dbReference type="EMBL" id="CADCVO010000611">
    <property type="protein sequence ID" value="CAA9528831.1"/>
    <property type="molecule type" value="Genomic_DNA"/>
</dbReference>
<feature type="compositionally biased region" description="Basic and acidic residues" evidence="1">
    <location>
        <begin position="16"/>
        <end position="31"/>
    </location>
</feature>
<feature type="compositionally biased region" description="Low complexity" evidence="1">
    <location>
        <begin position="51"/>
        <end position="60"/>
    </location>
</feature>
<reference evidence="2" key="1">
    <citation type="submission" date="2020-02" db="EMBL/GenBank/DDBJ databases">
        <authorList>
            <person name="Meier V. D."/>
        </authorList>
    </citation>
    <scope>NUCLEOTIDE SEQUENCE</scope>
    <source>
        <strain evidence="2">AVDCRST_MAG13</strain>
    </source>
</reference>
<name>A0A6J4TRX7_9ACTN</name>
<dbReference type="AlphaFoldDB" id="A0A6J4TRX7"/>
<gene>
    <name evidence="2" type="ORF">AVDCRST_MAG13-3979</name>
</gene>
<feature type="non-terminal residue" evidence="2">
    <location>
        <position position="123"/>
    </location>
</feature>
<sequence>VRARRPGRGVRGRRARGGDLRREPARHDRLPVRQGVRARRPGRRPGGVGAARGLRGALPLAPRPDARARGGLHGRGGRERAPPRRRGLRGDGGGVRRRPAPRGRVRGARPRAHAGRRVRPPRL</sequence>
<feature type="non-terminal residue" evidence="2">
    <location>
        <position position="1"/>
    </location>
</feature>
<accession>A0A6J4TRX7</accession>
<feature type="compositionally biased region" description="Basic residues" evidence="1">
    <location>
        <begin position="1"/>
        <end position="15"/>
    </location>
</feature>
<evidence type="ECO:0000313" key="2">
    <source>
        <dbReference type="EMBL" id="CAA9528831.1"/>
    </source>
</evidence>
<feature type="compositionally biased region" description="Basic residues" evidence="1">
    <location>
        <begin position="95"/>
        <end position="123"/>
    </location>
</feature>
<proteinExistence type="predicted"/>
<evidence type="ECO:0000256" key="1">
    <source>
        <dbReference type="SAM" id="MobiDB-lite"/>
    </source>
</evidence>
<feature type="region of interest" description="Disordered" evidence="1">
    <location>
        <begin position="1"/>
        <end position="123"/>
    </location>
</feature>
<protein>
    <submittedName>
        <fullName evidence="2">Uncharacterized protein</fullName>
    </submittedName>
</protein>